<gene>
    <name evidence="2" type="ORF">BDW47DRAFT_105866</name>
</gene>
<name>A0A2I2FBW2_ASPCN</name>
<dbReference type="EMBL" id="KZ559138">
    <property type="protein sequence ID" value="PLB38111.1"/>
    <property type="molecule type" value="Genomic_DNA"/>
</dbReference>
<keyword evidence="3" id="KW-1185">Reference proteome</keyword>
<evidence type="ECO:0000313" key="2">
    <source>
        <dbReference type="EMBL" id="PLB38111.1"/>
    </source>
</evidence>
<evidence type="ECO:0000256" key="1">
    <source>
        <dbReference type="SAM" id="MobiDB-lite"/>
    </source>
</evidence>
<dbReference type="STRING" id="41067.A0A2I2FBW2"/>
<dbReference type="AlphaFoldDB" id="A0A2I2FBW2"/>
<protein>
    <submittedName>
        <fullName evidence="2">Uncharacterized protein</fullName>
    </submittedName>
</protein>
<sequence length="511" mass="56939">MKMQANLPSPAQLALALAIVKQKPTHLDVKEYILQIRQQIKSTAEAGGIYTQKKYFDSVSFWQQAYERSEAEQTKLLDCIYDLERRNDALLAKAQGQDTADVEKVAGSMKRKGGAGDKNGSGGQMARKKTKTQGRLTQVVTVPTLPDLCRKELEYQEEAMGPFMRQLCALQRLLIKRPTRLDVIHAVVGFCNAAESAVMDAVQEPVAVARPAKKKGILQTKPPDALDTLRTMENAFGILPQALKKITSSEKMARDSGQVPYVLVELYETIMGALERRCRAKAESFMTQTKTKAKSSKRSQKKSGPKVSPATHGYGALSANMEDDIVARFSCLLHTMALALELPGQEHQSILEGFLFVLLNRVGKVLSLFVFQDLQLRPDLRIDSSKLALPRGLEMVNEMTICAAQMEARQLIWVLERLLALLNDCPATVTSKMKERLQGTLLQGVFGINSEWPSPLQRPVRPGGDEHNTLTAHCRDSDQPVPEWFIQEVWRLLGWGILTNSRPKNEELSAE</sequence>
<dbReference type="Proteomes" id="UP000234585">
    <property type="component" value="Unassembled WGS sequence"/>
</dbReference>
<proteinExistence type="predicted"/>
<dbReference type="OrthoDB" id="202825at2759"/>
<dbReference type="GeneID" id="36519814"/>
<feature type="region of interest" description="Disordered" evidence="1">
    <location>
        <begin position="108"/>
        <end position="131"/>
    </location>
</feature>
<organism evidence="2 3">
    <name type="scientific">Aspergillus candidus</name>
    <dbReference type="NCBI Taxonomy" id="41067"/>
    <lineage>
        <taxon>Eukaryota</taxon>
        <taxon>Fungi</taxon>
        <taxon>Dikarya</taxon>
        <taxon>Ascomycota</taxon>
        <taxon>Pezizomycotina</taxon>
        <taxon>Eurotiomycetes</taxon>
        <taxon>Eurotiomycetidae</taxon>
        <taxon>Eurotiales</taxon>
        <taxon>Aspergillaceae</taxon>
        <taxon>Aspergillus</taxon>
        <taxon>Aspergillus subgen. Circumdati</taxon>
    </lineage>
</organism>
<accession>A0A2I2FBW2</accession>
<dbReference type="RefSeq" id="XP_024672123.1">
    <property type="nucleotide sequence ID" value="XM_024812654.1"/>
</dbReference>
<reference evidence="2 3" key="1">
    <citation type="submission" date="2017-12" db="EMBL/GenBank/DDBJ databases">
        <authorList>
            <consortium name="DOE Joint Genome Institute"/>
            <person name="Haridas S."/>
            <person name="Kjaerbolling I."/>
            <person name="Vesth T.C."/>
            <person name="Frisvad J.C."/>
            <person name="Nybo J.L."/>
            <person name="Theobald S."/>
            <person name="Kuo A."/>
            <person name="Bowyer P."/>
            <person name="Matsuda Y."/>
            <person name="Mondo S."/>
            <person name="Lyhne E.K."/>
            <person name="Kogle M.E."/>
            <person name="Clum A."/>
            <person name="Lipzen A."/>
            <person name="Salamov A."/>
            <person name="Ngan C.Y."/>
            <person name="Daum C."/>
            <person name="Chiniquy J."/>
            <person name="Barry K."/>
            <person name="LaButti K."/>
            <person name="Simmons B.A."/>
            <person name="Magnuson J.K."/>
            <person name="Mortensen U.H."/>
            <person name="Larsen T.O."/>
            <person name="Grigoriev I.V."/>
            <person name="Baker S.E."/>
            <person name="Andersen M.R."/>
            <person name="Nordberg H.P."/>
            <person name="Cantor M.N."/>
            <person name="Hua S.X."/>
        </authorList>
    </citation>
    <scope>NUCLEOTIDE SEQUENCE [LARGE SCALE GENOMIC DNA]</scope>
    <source>
        <strain evidence="2 3">CBS 102.13</strain>
    </source>
</reference>
<evidence type="ECO:0000313" key="3">
    <source>
        <dbReference type="Proteomes" id="UP000234585"/>
    </source>
</evidence>
<feature type="region of interest" description="Disordered" evidence="1">
    <location>
        <begin position="285"/>
        <end position="313"/>
    </location>
</feature>
<feature type="compositionally biased region" description="Basic residues" evidence="1">
    <location>
        <begin position="291"/>
        <end position="304"/>
    </location>
</feature>